<dbReference type="AlphaFoldDB" id="A0AAJ2WIK7"/>
<dbReference type="Proteomes" id="UP001288387">
    <property type="component" value="Unassembled WGS sequence"/>
</dbReference>
<sequence>MNTLLDTPRDASQLRPEERDAIRMLIAFVREGCPDGPSPPGFPNDRKEDFRRAALEYFSDPPDPANHFRIDVPSDEYIRTQARIYKRPSGAQVELDLFADGEMCDLTATFDLDRESVVFGGPTLYSIHVM</sequence>
<proteinExistence type="predicted"/>
<evidence type="ECO:0000313" key="2">
    <source>
        <dbReference type="Proteomes" id="UP001288387"/>
    </source>
</evidence>
<name>A0AAJ2WIK7_STEMA</name>
<comment type="caution">
    <text evidence="1">The sequence shown here is derived from an EMBL/GenBank/DDBJ whole genome shotgun (WGS) entry which is preliminary data.</text>
</comment>
<protein>
    <submittedName>
        <fullName evidence="1">Uncharacterized protein</fullName>
    </submittedName>
</protein>
<accession>A0AAJ2WIK7</accession>
<evidence type="ECO:0000313" key="1">
    <source>
        <dbReference type="EMBL" id="MDZ5763170.1"/>
    </source>
</evidence>
<gene>
    <name evidence="1" type="ORF">U4I38_01660</name>
</gene>
<dbReference type="EMBL" id="JAXRVB010000001">
    <property type="protein sequence ID" value="MDZ5763170.1"/>
    <property type="molecule type" value="Genomic_DNA"/>
</dbReference>
<reference evidence="1" key="1">
    <citation type="submission" date="2023-12" db="EMBL/GenBank/DDBJ databases">
        <title>'Antibacterial potential of Stenotrophomonas maltophilia cystic fibrosis isolates' (manuscript under preparation).</title>
        <authorList>
            <person name="Crisan C.V."/>
            <person name="Pettis M."/>
            <person name="Goldberg J.B."/>
        </authorList>
    </citation>
    <scope>NUCLEOTIDE SEQUENCE</scope>
    <source>
        <strain evidence="1">CCV129</strain>
    </source>
</reference>
<organism evidence="1 2">
    <name type="scientific">Stenotrophomonas maltophilia</name>
    <name type="common">Pseudomonas maltophilia</name>
    <name type="synonym">Xanthomonas maltophilia</name>
    <dbReference type="NCBI Taxonomy" id="40324"/>
    <lineage>
        <taxon>Bacteria</taxon>
        <taxon>Pseudomonadati</taxon>
        <taxon>Pseudomonadota</taxon>
        <taxon>Gammaproteobacteria</taxon>
        <taxon>Lysobacterales</taxon>
        <taxon>Lysobacteraceae</taxon>
        <taxon>Stenotrophomonas</taxon>
        <taxon>Stenotrophomonas maltophilia group</taxon>
    </lineage>
</organism>
<dbReference type="RefSeq" id="WP_143567691.1">
    <property type="nucleotide sequence ID" value="NZ_JAKJQX010000008.1"/>
</dbReference>